<accession>A0AAV8W7P7</accession>
<sequence length="259" mass="28923">QVLDTLVPSLQCRAMYLSLITIFVAAGFCIANAKHLPAYIKPCPKADPNFRQCVIQSATNTLPHIMQGDKEFKSPVLVPFKISEISISPSEQLNIKLKNVVLRGLENAVVEDMFFDLKKKHVGAKLSFKWISIEGEYEIDGRILVLPIKGHGPANITSDNLVVDFSFDYKLVTKEDGKQYFSTDIKPKVSYTISDNHFYFGNLFNGDKLLGDRTNEFLNQHGMELHEDVSGSISETIGIVASSVIKQILPAVPYEEVFP</sequence>
<keyword evidence="2" id="KW-0090">Biological rhythms</keyword>
<keyword evidence="6" id="KW-1185">Reference proteome</keyword>
<dbReference type="GO" id="GO:0005615">
    <property type="term" value="C:extracellular space"/>
    <property type="evidence" value="ECO:0007669"/>
    <property type="project" value="TreeGrafter"/>
</dbReference>
<dbReference type="AlphaFoldDB" id="A0AAV8W7P7"/>
<gene>
    <name evidence="5" type="ORF">NQ315_008696</name>
</gene>
<dbReference type="InterPro" id="IPR010562">
    <property type="entry name" value="Haemolymph_juvenile_hormone-bd"/>
</dbReference>
<proteinExistence type="inferred from homology"/>
<dbReference type="EMBL" id="JANEYG010000008">
    <property type="protein sequence ID" value="KAJ8922055.1"/>
    <property type="molecule type" value="Genomic_DNA"/>
</dbReference>
<dbReference type="GO" id="GO:0007623">
    <property type="term" value="P:circadian rhythm"/>
    <property type="evidence" value="ECO:0007669"/>
    <property type="project" value="UniProtKB-ARBA"/>
</dbReference>
<organism evidence="5 6">
    <name type="scientific">Exocentrus adspersus</name>
    <dbReference type="NCBI Taxonomy" id="1586481"/>
    <lineage>
        <taxon>Eukaryota</taxon>
        <taxon>Metazoa</taxon>
        <taxon>Ecdysozoa</taxon>
        <taxon>Arthropoda</taxon>
        <taxon>Hexapoda</taxon>
        <taxon>Insecta</taxon>
        <taxon>Pterygota</taxon>
        <taxon>Neoptera</taxon>
        <taxon>Endopterygota</taxon>
        <taxon>Coleoptera</taxon>
        <taxon>Polyphaga</taxon>
        <taxon>Cucujiformia</taxon>
        <taxon>Chrysomeloidea</taxon>
        <taxon>Cerambycidae</taxon>
        <taxon>Lamiinae</taxon>
        <taxon>Acanthocinini</taxon>
        <taxon>Exocentrus</taxon>
    </lineage>
</organism>
<keyword evidence="4" id="KW-0472">Membrane</keyword>
<feature type="transmembrane region" description="Helical" evidence="4">
    <location>
        <begin position="14"/>
        <end position="31"/>
    </location>
</feature>
<dbReference type="Gene3D" id="3.15.10.30">
    <property type="entry name" value="Haemolymph juvenile hormone binding protein"/>
    <property type="match status" value="1"/>
</dbReference>
<evidence type="ECO:0000256" key="2">
    <source>
        <dbReference type="ARBA" id="ARBA00023108"/>
    </source>
</evidence>
<reference evidence="5 6" key="1">
    <citation type="journal article" date="2023" name="Insect Mol. Biol.">
        <title>Genome sequencing provides insights into the evolution of gene families encoding plant cell wall-degrading enzymes in longhorned beetles.</title>
        <authorList>
            <person name="Shin N.R."/>
            <person name="Okamura Y."/>
            <person name="Kirsch R."/>
            <person name="Pauchet Y."/>
        </authorList>
    </citation>
    <scope>NUCLEOTIDE SEQUENCE [LARGE SCALE GENOMIC DNA]</scope>
    <source>
        <strain evidence="5">EAD_L_NR</strain>
    </source>
</reference>
<dbReference type="InterPro" id="IPR038606">
    <property type="entry name" value="To_sf"/>
</dbReference>
<dbReference type="Proteomes" id="UP001159042">
    <property type="component" value="Unassembled WGS sequence"/>
</dbReference>
<dbReference type="SMART" id="SM00700">
    <property type="entry name" value="JHBP"/>
    <property type="match status" value="1"/>
</dbReference>
<keyword evidence="1" id="KW-0732">Signal</keyword>
<dbReference type="FunFam" id="3.15.10.30:FF:000001">
    <property type="entry name" value="Takeout-like protein 1"/>
    <property type="match status" value="1"/>
</dbReference>
<dbReference type="PANTHER" id="PTHR11008">
    <property type="entry name" value="PROTEIN TAKEOUT-LIKE PROTEIN"/>
    <property type="match status" value="1"/>
</dbReference>
<evidence type="ECO:0000256" key="3">
    <source>
        <dbReference type="ARBA" id="ARBA00060902"/>
    </source>
</evidence>
<feature type="non-terminal residue" evidence="5">
    <location>
        <position position="1"/>
    </location>
</feature>
<evidence type="ECO:0000256" key="1">
    <source>
        <dbReference type="ARBA" id="ARBA00022729"/>
    </source>
</evidence>
<comment type="caution">
    <text evidence="5">The sequence shown here is derived from an EMBL/GenBank/DDBJ whole genome shotgun (WGS) entry which is preliminary data.</text>
</comment>
<dbReference type="Pfam" id="PF06585">
    <property type="entry name" value="JHBP"/>
    <property type="match status" value="1"/>
</dbReference>
<dbReference type="PANTHER" id="PTHR11008:SF32">
    <property type="entry name" value="CIRCADIAN CLOCK-CONTROLLED PROTEIN DAYWAKE-RELATED"/>
    <property type="match status" value="1"/>
</dbReference>
<evidence type="ECO:0000313" key="6">
    <source>
        <dbReference type="Proteomes" id="UP001159042"/>
    </source>
</evidence>
<comment type="similarity">
    <text evidence="3">Belongs to the TO family.</text>
</comment>
<evidence type="ECO:0000313" key="5">
    <source>
        <dbReference type="EMBL" id="KAJ8922055.1"/>
    </source>
</evidence>
<keyword evidence="4" id="KW-1133">Transmembrane helix</keyword>
<name>A0AAV8W7P7_9CUCU</name>
<evidence type="ECO:0000256" key="4">
    <source>
        <dbReference type="SAM" id="Phobius"/>
    </source>
</evidence>
<keyword evidence="4" id="KW-0812">Transmembrane</keyword>
<protein>
    <submittedName>
        <fullName evidence="5">Uncharacterized protein</fullName>
    </submittedName>
</protein>